<gene>
    <name evidence="11" type="ORF">BCR33DRAFT_849056</name>
</gene>
<evidence type="ECO:0000256" key="7">
    <source>
        <dbReference type="ARBA" id="ARBA00022857"/>
    </source>
</evidence>
<dbReference type="EC" id="1.14.13.196" evidence="4"/>
<comment type="caution">
    <text evidence="11">The sequence shown here is derived from an EMBL/GenBank/DDBJ whole genome shotgun (WGS) entry which is preliminary data.</text>
</comment>
<dbReference type="STRING" id="329046.A0A1Y2CJE9"/>
<evidence type="ECO:0000313" key="12">
    <source>
        <dbReference type="Proteomes" id="UP000193642"/>
    </source>
</evidence>
<evidence type="ECO:0000256" key="6">
    <source>
        <dbReference type="ARBA" id="ARBA00022827"/>
    </source>
</evidence>
<keyword evidence="6" id="KW-0274">FAD</keyword>
<dbReference type="Gene3D" id="3.50.50.60">
    <property type="entry name" value="FAD/NAD(P)-binding domain"/>
    <property type="match status" value="1"/>
</dbReference>
<evidence type="ECO:0000256" key="1">
    <source>
        <dbReference type="ARBA" id="ARBA00001974"/>
    </source>
</evidence>
<reference evidence="11 12" key="1">
    <citation type="submission" date="2016-07" db="EMBL/GenBank/DDBJ databases">
        <title>Pervasive Adenine N6-methylation of Active Genes in Fungi.</title>
        <authorList>
            <consortium name="DOE Joint Genome Institute"/>
            <person name="Mondo S.J."/>
            <person name="Dannebaum R.O."/>
            <person name="Kuo R.C."/>
            <person name="Labutti K."/>
            <person name="Haridas S."/>
            <person name="Kuo A."/>
            <person name="Salamov A."/>
            <person name="Ahrendt S.R."/>
            <person name="Lipzen A."/>
            <person name="Sullivan W."/>
            <person name="Andreopoulos W.B."/>
            <person name="Clum A."/>
            <person name="Lindquist E."/>
            <person name="Daum C."/>
            <person name="Ramamoorthy G.K."/>
            <person name="Gryganskyi A."/>
            <person name="Culley D."/>
            <person name="Magnuson J.K."/>
            <person name="James T.Y."/>
            <person name="O'Malley M.A."/>
            <person name="Stajich J.E."/>
            <person name="Spatafora J.W."/>
            <person name="Visel A."/>
            <person name="Grigoriev I.V."/>
        </authorList>
    </citation>
    <scope>NUCLEOTIDE SEQUENCE [LARGE SCALE GENOMIC DNA]</scope>
    <source>
        <strain evidence="11 12">JEL800</strain>
    </source>
</reference>
<dbReference type="PANTHER" id="PTHR38663">
    <property type="match status" value="1"/>
</dbReference>
<dbReference type="Proteomes" id="UP000193642">
    <property type="component" value="Unassembled WGS sequence"/>
</dbReference>
<evidence type="ECO:0000256" key="3">
    <source>
        <dbReference type="ARBA" id="ARBA00007588"/>
    </source>
</evidence>
<name>A0A1Y2CJE9_9FUNG</name>
<evidence type="ECO:0000313" key="11">
    <source>
        <dbReference type="EMBL" id="ORY47066.1"/>
    </source>
</evidence>
<comment type="similarity">
    <text evidence="3">Belongs to the lysine N(6)-hydroxylase/L-ornithine N(5)-oxygenase family.</text>
</comment>
<evidence type="ECO:0000256" key="5">
    <source>
        <dbReference type="ARBA" id="ARBA00022630"/>
    </source>
</evidence>
<dbReference type="AlphaFoldDB" id="A0A1Y2CJE9"/>
<comment type="pathway">
    <text evidence="2">Siderophore biosynthesis.</text>
</comment>
<keyword evidence="7" id="KW-0521">NADP</keyword>
<keyword evidence="8" id="KW-0560">Oxidoreductase</keyword>
<dbReference type="PANTHER" id="PTHR38663:SF1">
    <property type="entry name" value="L-ORNITHINE N(5)-MONOOXYGENASE"/>
    <property type="match status" value="1"/>
</dbReference>
<comment type="catalytic activity">
    <reaction evidence="9">
        <text>L-ornithine + NADPH + O2 = N(5)-hydroxy-L-ornithine + NADP(+) + H2O</text>
        <dbReference type="Rhea" id="RHEA:41508"/>
        <dbReference type="ChEBI" id="CHEBI:15377"/>
        <dbReference type="ChEBI" id="CHEBI:15379"/>
        <dbReference type="ChEBI" id="CHEBI:46911"/>
        <dbReference type="ChEBI" id="CHEBI:57783"/>
        <dbReference type="ChEBI" id="CHEBI:58349"/>
        <dbReference type="ChEBI" id="CHEBI:78275"/>
        <dbReference type="EC" id="1.14.13.196"/>
    </reaction>
</comment>
<accession>A0A1Y2CJE9</accession>
<evidence type="ECO:0000256" key="2">
    <source>
        <dbReference type="ARBA" id="ARBA00004924"/>
    </source>
</evidence>
<dbReference type="Pfam" id="PF13434">
    <property type="entry name" value="Lys_Orn_oxgnase"/>
    <property type="match status" value="1"/>
</dbReference>
<dbReference type="GO" id="GO:0016491">
    <property type="term" value="F:oxidoreductase activity"/>
    <property type="evidence" value="ECO:0007669"/>
    <property type="project" value="UniProtKB-KW"/>
</dbReference>
<dbReference type="InterPro" id="IPR025700">
    <property type="entry name" value="Lys/Orn_oxygenase"/>
</dbReference>
<comment type="catalytic activity">
    <reaction evidence="10">
        <text>L-ornithine + NADH + O2 = N(5)-hydroxy-L-ornithine + NAD(+) + H2O</text>
        <dbReference type="Rhea" id="RHEA:41512"/>
        <dbReference type="ChEBI" id="CHEBI:15377"/>
        <dbReference type="ChEBI" id="CHEBI:15379"/>
        <dbReference type="ChEBI" id="CHEBI:46911"/>
        <dbReference type="ChEBI" id="CHEBI:57540"/>
        <dbReference type="ChEBI" id="CHEBI:57945"/>
        <dbReference type="ChEBI" id="CHEBI:78275"/>
        <dbReference type="EC" id="1.14.13.196"/>
    </reaction>
</comment>
<dbReference type="InterPro" id="IPR036188">
    <property type="entry name" value="FAD/NAD-bd_sf"/>
</dbReference>
<dbReference type="EMBL" id="MCGO01000015">
    <property type="protein sequence ID" value="ORY47066.1"/>
    <property type="molecule type" value="Genomic_DNA"/>
</dbReference>
<protein>
    <recommendedName>
        <fullName evidence="4">L-ornithine N(5)-monooxygenase [NAD(P)H]</fullName>
        <ecNumber evidence="4">1.14.13.196</ecNumber>
    </recommendedName>
</protein>
<evidence type="ECO:0000256" key="10">
    <source>
        <dbReference type="ARBA" id="ARBA00049248"/>
    </source>
</evidence>
<evidence type="ECO:0000256" key="9">
    <source>
        <dbReference type="ARBA" id="ARBA00047598"/>
    </source>
</evidence>
<sequence>MTLSAQKPAIDMLDLVVIGAGPHSLSLLCRLLEQSPFETLTDSDHQRYHHIRTKSKNKLVRDCCDTIDVDSLKPHIKVIDANVSSGGWMCQWNKSFEALHIAHLRSPVFFHPDPFHPDALRTFAKAECRECELLDITACFESGCKKCKKTKQRSHFIANDRRQFFTPSASLFQDFCASLVDRYGLDDVLHQGNVTAITPVNPNTPSSYFEIKSFNKYTGEYETFTAKRVVAALGNVNNPIIPPWVHMIPQHIPEKRIVHALDFVQCLKSDCEGCHDDILPDQLKEQLNDLSEKPRLLVIGGGLTSAQLVQLAVKRGFKDITLMTRGVLKTSQFDLSLDWIGRNANTLFASFWQAPLAERRAILRRAKNGGSVTPEYMALLKCYKETGVLEIKEKQEVRQADWNSHYEKWRVLMSTCEYEEYDVIWLGTGAALDVKKEACLVSVLESDPIEVVGGLPALDRNLKWGDLDLYMMSGYCGLSLGPTAGNLIGGRVAAERIAGDLWKKWVDESEELRSVSEGARVKGGREVKPDLFSLATMTGSFENFWSVLVE</sequence>
<proteinExistence type="inferred from homology"/>
<evidence type="ECO:0000256" key="4">
    <source>
        <dbReference type="ARBA" id="ARBA00012881"/>
    </source>
</evidence>
<organism evidence="11 12">
    <name type="scientific">Rhizoclosmatium globosum</name>
    <dbReference type="NCBI Taxonomy" id="329046"/>
    <lineage>
        <taxon>Eukaryota</taxon>
        <taxon>Fungi</taxon>
        <taxon>Fungi incertae sedis</taxon>
        <taxon>Chytridiomycota</taxon>
        <taxon>Chytridiomycota incertae sedis</taxon>
        <taxon>Chytridiomycetes</taxon>
        <taxon>Chytridiales</taxon>
        <taxon>Chytriomycetaceae</taxon>
        <taxon>Rhizoclosmatium</taxon>
    </lineage>
</organism>
<dbReference type="OrthoDB" id="76038at2759"/>
<keyword evidence="12" id="KW-1185">Reference proteome</keyword>
<comment type="cofactor">
    <cofactor evidence="1">
        <name>FAD</name>
        <dbReference type="ChEBI" id="CHEBI:57692"/>
    </cofactor>
</comment>
<evidence type="ECO:0000256" key="8">
    <source>
        <dbReference type="ARBA" id="ARBA00023002"/>
    </source>
</evidence>
<dbReference type="SUPFAM" id="SSF51905">
    <property type="entry name" value="FAD/NAD(P)-binding domain"/>
    <property type="match status" value="2"/>
</dbReference>
<keyword evidence="5" id="KW-0285">Flavoprotein</keyword>